<evidence type="ECO:0000256" key="2">
    <source>
        <dbReference type="ARBA" id="ARBA00004496"/>
    </source>
</evidence>
<dbReference type="PANTHER" id="PTHR31283">
    <property type="entry name" value="EKC/KEOPS COMPLEX SUBUNIT PCC1 FAMILY MEMBER"/>
    <property type="match status" value="1"/>
</dbReference>
<comment type="caution">
    <text evidence="10">The sequence shown here is derived from an EMBL/GenBank/DDBJ whole genome shotgun (WGS) entry which is preliminary data.</text>
</comment>
<dbReference type="Gene3D" id="3.30.310.50">
    <property type="entry name" value="Alpha-D-phosphohexomutase, C-terminal domain"/>
    <property type="match status" value="1"/>
</dbReference>
<keyword evidence="11" id="KW-1185">Reference proteome</keyword>
<evidence type="ECO:0000256" key="9">
    <source>
        <dbReference type="ARBA" id="ARBA00076355"/>
    </source>
</evidence>
<evidence type="ECO:0000256" key="8">
    <source>
        <dbReference type="ARBA" id="ARBA00062157"/>
    </source>
</evidence>
<dbReference type="EMBL" id="JAPFRF010000011">
    <property type="protein sequence ID" value="KAJ7317472.1"/>
    <property type="molecule type" value="Genomic_DNA"/>
</dbReference>
<organism evidence="10 11">
    <name type="scientific">Phrynocephalus forsythii</name>
    <dbReference type="NCBI Taxonomy" id="171643"/>
    <lineage>
        <taxon>Eukaryota</taxon>
        <taxon>Metazoa</taxon>
        <taxon>Chordata</taxon>
        <taxon>Craniata</taxon>
        <taxon>Vertebrata</taxon>
        <taxon>Euteleostomi</taxon>
        <taxon>Lepidosauria</taxon>
        <taxon>Squamata</taxon>
        <taxon>Bifurcata</taxon>
        <taxon>Unidentata</taxon>
        <taxon>Episquamata</taxon>
        <taxon>Toxicofera</taxon>
        <taxon>Iguania</taxon>
        <taxon>Acrodonta</taxon>
        <taxon>Agamidae</taxon>
        <taxon>Agaminae</taxon>
        <taxon>Phrynocephalus</taxon>
    </lineage>
</organism>
<dbReference type="GO" id="GO:0005737">
    <property type="term" value="C:cytoplasm"/>
    <property type="evidence" value="ECO:0007669"/>
    <property type="project" value="UniProtKB-SubCell"/>
</dbReference>
<dbReference type="GO" id="GO:0005634">
    <property type="term" value="C:nucleus"/>
    <property type="evidence" value="ECO:0007669"/>
    <property type="project" value="UniProtKB-SubCell"/>
</dbReference>
<evidence type="ECO:0000256" key="6">
    <source>
        <dbReference type="ARBA" id="ARBA00023242"/>
    </source>
</evidence>
<evidence type="ECO:0000256" key="7">
    <source>
        <dbReference type="ARBA" id="ARBA00053047"/>
    </source>
</evidence>
<evidence type="ECO:0000256" key="4">
    <source>
        <dbReference type="ARBA" id="ARBA00022490"/>
    </source>
</evidence>
<evidence type="ECO:0000256" key="5">
    <source>
        <dbReference type="ARBA" id="ARBA00022694"/>
    </source>
</evidence>
<dbReference type="Proteomes" id="UP001142489">
    <property type="component" value="Unassembled WGS sequence"/>
</dbReference>
<dbReference type="GO" id="GO:0070525">
    <property type="term" value="P:tRNA threonylcarbamoyladenosine metabolic process"/>
    <property type="evidence" value="ECO:0007669"/>
    <property type="project" value="TreeGrafter"/>
</dbReference>
<evidence type="ECO:0000256" key="1">
    <source>
        <dbReference type="ARBA" id="ARBA00004123"/>
    </source>
</evidence>
<gene>
    <name evidence="10" type="ORF">JRQ81_003634</name>
</gene>
<accession>A0A9Q0XNE3</accession>
<dbReference type="FunFam" id="3.30.310.50:FF:000005">
    <property type="entry name" value="L antigen family member 3"/>
    <property type="match status" value="1"/>
</dbReference>
<dbReference type="GO" id="GO:0008033">
    <property type="term" value="P:tRNA processing"/>
    <property type="evidence" value="ECO:0007669"/>
    <property type="project" value="UniProtKB-KW"/>
</dbReference>
<comment type="function">
    <text evidence="7">Component of the EKC/KEOPS complex that is required for the formation of a threonylcarbamoyl group on adenosine at position 37 (t(6)A37) in tRNAs that read codons beginning with adenine. The complex is probably involved in the transfer of the threonylcarbamoyl moiety of threonylcarbamoyl-AMP (TC-AMP) to the N6 group of A37. LAGE3 functions as a dimerization module for the complex.</text>
</comment>
<reference evidence="10" key="1">
    <citation type="journal article" date="2023" name="DNA Res.">
        <title>Chromosome-level genome assembly of Phrynocephalus forsythii using third-generation DNA sequencing and Hi-C analysis.</title>
        <authorList>
            <person name="Qi Y."/>
            <person name="Zhao W."/>
            <person name="Zhao Y."/>
            <person name="Niu C."/>
            <person name="Cao S."/>
            <person name="Zhang Y."/>
        </authorList>
    </citation>
    <scope>NUCLEOTIDE SEQUENCE</scope>
    <source>
        <tissue evidence="10">Muscle</tissue>
    </source>
</reference>
<dbReference type="Pfam" id="PF09341">
    <property type="entry name" value="Pcc1"/>
    <property type="match status" value="1"/>
</dbReference>
<proteinExistence type="inferred from homology"/>
<dbReference type="PANTHER" id="PTHR31283:SF5">
    <property type="entry name" value="EKC_KEOPS COMPLEX SUBUNIT LAGE3"/>
    <property type="match status" value="1"/>
</dbReference>
<comment type="subunit">
    <text evidence="8">Component of the EKC/KEOPS complex composed of at least GON7, TP53RK, TPRKB, OSGEP and LAGE3; the whole complex dimerizes.</text>
</comment>
<dbReference type="InterPro" id="IPR015419">
    <property type="entry name" value="CTAG/Pcc1"/>
</dbReference>
<protein>
    <recommendedName>
        <fullName evidence="9">L antigen family member 3</fullName>
    </recommendedName>
</protein>
<dbReference type="OrthoDB" id="10025739at2759"/>
<keyword evidence="5" id="KW-0819">tRNA processing</keyword>
<sequence length="98" mass="10455">MAVPGATGAAGARESALAFELKVPFPSSLLARIALGSLSPDPEPRKGGITKELTVTDDTLRVRWKADEARILRVSINSFLEHLSLVVETMDLFGPPIA</sequence>
<name>A0A9Q0XNE3_9SAUR</name>
<evidence type="ECO:0000313" key="10">
    <source>
        <dbReference type="EMBL" id="KAJ7317472.1"/>
    </source>
</evidence>
<keyword evidence="6" id="KW-0539">Nucleus</keyword>
<evidence type="ECO:0000313" key="11">
    <source>
        <dbReference type="Proteomes" id="UP001142489"/>
    </source>
</evidence>
<dbReference type="AlphaFoldDB" id="A0A9Q0XNE3"/>
<dbReference type="GO" id="GO:0000408">
    <property type="term" value="C:EKC/KEOPS complex"/>
    <property type="evidence" value="ECO:0007669"/>
    <property type="project" value="TreeGrafter"/>
</dbReference>
<comment type="similarity">
    <text evidence="3">Belongs to the CTAG/PCC1 family.</text>
</comment>
<evidence type="ECO:0000256" key="3">
    <source>
        <dbReference type="ARBA" id="ARBA00007073"/>
    </source>
</evidence>
<comment type="subcellular location">
    <subcellularLocation>
        <location evidence="2">Cytoplasm</location>
    </subcellularLocation>
    <subcellularLocation>
        <location evidence="1">Nucleus</location>
    </subcellularLocation>
</comment>
<keyword evidence="4" id="KW-0963">Cytoplasm</keyword>